<dbReference type="RefSeq" id="WP_107966094.1">
    <property type="nucleotide sequence ID" value="NZ_NWBU01000004.1"/>
</dbReference>
<protein>
    <submittedName>
        <fullName evidence="2">3-phytase</fullName>
    </submittedName>
</protein>
<name>A0A2T5G140_9SPHN</name>
<evidence type="ECO:0000313" key="3">
    <source>
        <dbReference type="Proteomes" id="UP000244162"/>
    </source>
</evidence>
<reference evidence="2 3" key="1">
    <citation type="submission" date="2017-09" db="EMBL/GenBank/DDBJ databases">
        <title>Sphingomonas panjinensis sp.nov., isolated from oil-contaminated soil.</title>
        <authorList>
            <person name="Wang L."/>
            <person name="Chen L."/>
        </authorList>
    </citation>
    <scope>NUCLEOTIDE SEQUENCE [LARGE SCALE GENOMIC DNA]</scope>
    <source>
        <strain evidence="2 3">FW-11</strain>
    </source>
</reference>
<dbReference type="OrthoDB" id="8696437at2"/>
<accession>A0A2T5G140</accession>
<organism evidence="2 3">
    <name type="scientific">Sphingomonas oleivorans</name>
    <dbReference type="NCBI Taxonomy" id="1735121"/>
    <lineage>
        <taxon>Bacteria</taxon>
        <taxon>Pseudomonadati</taxon>
        <taxon>Pseudomonadota</taxon>
        <taxon>Alphaproteobacteria</taxon>
        <taxon>Sphingomonadales</taxon>
        <taxon>Sphingomonadaceae</taxon>
        <taxon>Sphingomonas</taxon>
    </lineage>
</organism>
<keyword evidence="3" id="KW-1185">Reference proteome</keyword>
<evidence type="ECO:0000313" key="2">
    <source>
        <dbReference type="EMBL" id="PTQ12857.1"/>
    </source>
</evidence>
<proteinExistence type="predicted"/>
<gene>
    <name evidence="2" type="ORF">CLG96_01535</name>
</gene>
<dbReference type="InterPro" id="IPR003431">
    <property type="entry name" value="B-propeller_Phytase"/>
</dbReference>
<sequence length="342" mass="35700">MTVAACAAPEPTMEMRIARAAPAVSVQARGETAAVATANVDAADDPAIWRNPADPAASLIVGTDKKAGLHVYGLDGSDRFFFDAGAVNNVDLRADVPIGGAPGILVGASDRNDLANSQLALFRLDPATAQLHPLGKVPSGKGEAYGVCLYRTAQSLHAFMVLKDGTINQVELDLAGAQPAGRIVRTMKLGTQSEGCVVDERTGRLYVAEEDVGLWRFNAAPDGSVQPIRIAAADGYKLVADAEGLALAAQGEKGGYLLVSSQGDNAYAVYRLEDDGYVGRFRIAAGAVGSVEETDGIDLVPGDFGPNYPGGLFVTQDGMNPPKAQNFKLTAWDDIKKALGLN</sequence>
<dbReference type="EMBL" id="NWBU01000004">
    <property type="protein sequence ID" value="PTQ12857.1"/>
    <property type="molecule type" value="Genomic_DNA"/>
</dbReference>
<evidence type="ECO:0000259" key="1">
    <source>
        <dbReference type="PROSITE" id="PS51662"/>
    </source>
</evidence>
<dbReference type="Pfam" id="PF02333">
    <property type="entry name" value="Phytase"/>
    <property type="match status" value="1"/>
</dbReference>
<comment type="caution">
    <text evidence="2">The sequence shown here is derived from an EMBL/GenBank/DDBJ whole genome shotgun (WGS) entry which is preliminary data.</text>
</comment>
<dbReference type="AlphaFoldDB" id="A0A2T5G140"/>
<dbReference type="GO" id="GO:0016158">
    <property type="term" value="F:inositol hexakisphosphate 3-phosphatase activity"/>
    <property type="evidence" value="ECO:0007669"/>
    <property type="project" value="InterPro"/>
</dbReference>
<dbReference type="InterPro" id="IPR011042">
    <property type="entry name" value="6-blade_b-propeller_TolB-like"/>
</dbReference>
<dbReference type="SUPFAM" id="SSF50956">
    <property type="entry name" value="Thermostable phytase (3-phytase)"/>
    <property type="match status" value="1"/>
</dbReference>
<dbReference type="Proteomes" id="UP000244162">
    <property type="component" value="Unassembled WGS sequence"/>
</dbReference>
<dbReference type="PROSITE" id="PS51662">
    <property type="entry name" value="BP_PHYTASE"/>
    <property type="match status" value="1"/>
</dbReference>
<feature type="domain" description="BPP" evidence="1">
    <location>
        <begin position="16"/>
        <end position="339"/>
    </location>
</feature>
<dbReference type="Gene3D" id="2.120.10.30">
    <property type="entry name" value="TolB, C-terminal domain"/>
    <property type="match status" value="1"/>
</dbReference>